<name>U6GVC7_EIMAC</name>
<keyword evidence="7" id="KW-1185">Reference proteome</keyword>
<evidence type="ECO:0000256" key="5">
    <source>
        <dbReference type="SAM" id="MobiDB-lite"/>
    </source>
</evidence>
<dbReference type="InterPro" id="IPR040107">
    <property type="entry name" value="Snu23"/>
</dbReference>
<reference evidence="6" key="1">
    <citation type="submission" date="2013-10" db="EMBL/GenBank/DDBJ databases">
        <title>Genomic analysis of the causative agents of coccidiosis in chickens.</title>
        <authorList>
            <person name="Reid A.J."/>
            <person name="Blake D."/>
            <person name="Billington K."/>
            <person name="Browne H."/>
            <person name="Dunn M."/>
            <person name="Hung S."/>
            <person name="Kawahara F."/>
            <person name="Miranda-Saavedra D."/>
            <person name="Mourier T."/>
            <person name="Nagra H."/>
            <person name="Otto T.D."/>
            <person name="Rawlings N."/>
            <person name="Sanchez A."/>
            <person name="Sanders M."/>
            <person name="Subramaniam C."/>
            <person name="Tay Y."/>
            <person name="Dear P."/>
            <person name="Doerig C."/>
            <person name="Gruber A."/>
            <person name="Parkinson J."/>
            <person name="Shirley M."/>
            <person name="Wan K.L."/>
            <person name="Berriman M."/>
            <person name="Tomley F."/>
            <person name="Pain A."/>
        </authorList>
    </citation>
    <scope>NUCLEOTIDE SEQUENCE [LARGE SCALE GENOMIC DNA]</scope>
    <source>
        <strain evidence="6">Houghton</strain>
    </source>
</reference>
<dbReference type="Proteomes" id="UP000018050">
    <property type="component" value="Unassembled WGS sequence"/>
</dbReference>
<evidence type="ECO:0000256" key="1">
    <source>
        <dbReference type="ARBA" id="ARBA00022723"/>
    </source>
</evidence>
<evidence type="ECO:0000256" key="3">
    <source>
        <dbReference type="ARBA" id="ARBA00022833"/>
    </source>
</evidence>
<dbReference type="GO" id="GO:0046540">
    <property type="term" value="C:U4/U6 x U5 tri-snRNP complex"/>
    <property type="evidence" value="ECO:0007669"/>
    <property type="project" value="TreeGrafter"/>
</dbReference>
<evidence type="ECO:0000313" key="6">
    <source>
        <dbReference type="EMBL" id="CDI84216.1"/>
    </source>
</evidence>
<sequence>MHNESSRSSNSSSSSGGRSSSGCRQLGRLWGVSVVFPLLKQLLLLQQQGTHSAALNLLLVLLLRGQVWDKNYCEEKAKEKALLLGVEHLLHLLPKPRENSKSPPLPACGYRQQLQQRAFKHDFEREVSRTKMVTLQTPRMQRGGFWCYICECLCKDSQAYLDPISGRNHNQLLGMGMRVERVPLARVKAKLQAARQTAGAGLEPQTQRQKWMRLEEKEVSDEDGGNIVRQGDLGMFVRGAALLQHELQQEMLQLEKDLFRPPGP</sequence>
<dbReference type="OrthoDB" id="333325at2759"/>
<dbReference type="EMBL" id="HG673621">
    <property type="protein sequence ID" value="CDI84216.1"/>
    <property type="molecule type" value="Genomic_DNA"/>
</dbReference>
<gene>
    <name evidence="6" type="ORF">EAH_00050030</name>
</gene>
<accession>U6GVC7</accession>
<dbReference type="GO" id="GO:0000398">
    <property type="term" value="P:mRNA splicing, via spliceosome"/>
    <property type="evidence" value="ECO:0007669"/>
    <property type="project" value="InterPro"/>
</dbReference>
<evidence type="ECO:0000256" key="4">
    <source>
        <dbReference type="ARBA" id="ARBA00023242"/>
    </source>
</evidence>
<keyword evidence="2" id="KW-0863">Zinc-finger</keyword>
<dbReference type="PANTHER" id="PTHR45986:SF1">
    <property type="entry name" value="ZINC FINGER MATRIN-TYPE PROTEIN 2"/>
    <property type="match status" value="1"/>
</dbReference>
<evidence type="ECO:0000256" key="2">
    <source>
        <dbReference type="ARBA" id="ARBA00022771"/>
    </source>
</evidence>
<dbReference type="GO" id="GO:0005681">
    <property type="term" value="C:spliceosomal complex"/>
    <property type="evidence" value="ECO:0007669"/>
    <property type="project" value="InterPro"/>
</dbReference>
<dbReference type="GO" id="GO:0008270">
    <property type="term" value="F:zinc ion binding"/>
    <property type="evidence" value="ECO:0007669"/>
    <property type="project" value="UniProtKB-KW"/>
</dbReference>
<reference evidence="6" key="2">
    <citation type="submission" date="2013-10" db="EMBL/GenBank/DDBJ databases">
        <authorList>
            <person name="Aslett M."/>
        </authorList>
    </citation>
    <scope>NUCLEOTIDE SEQUENCE [LARGE SCALE GENOMIC DNA]</scope>
    <source>
        <strain evidence="6">Houghton</strain>
    </source>
</reference>
<keyword evidence="4" id="KW-0539">Nucleus</keyword>
<dbReference type="PANTHER" id="PTHR45986">
    <property type="entry name" value="ZINC FINGER MATRIN-TYPE PROTEIN 2"/>
    <property type="match status" value="1"/>
</dbReference>
<organism evidence="6 7">
    <name type="scientific">Eimeria acervulina</name>
    <name type="common">Coccidian parasite</name>
    <dbReference type="NCBI Taxonomy" id="5801"/>
    <lineage>
        <taxon>Eukaryota</taxon>
        <taxon>Sar</taxon>
        <taxon>Alveolata</taxon>
        <taxon>Apicomplexa</taxon>
        <taxon>Conoidasida</taxon>
        <taxon>Coccidia</taxon>
        <taxon>Eucoccidiorida</taxon>
        <taxon>Eimeriorina</taxon>
        <taxon>Eimeriidae</taxon>
        <taxon>Eimeria</taxon>
    </lineage>
</organism>
<dbReference type="RefSeq" id="XP_013246758.1">
    <property type="nucleotide sequence ID" value="XM_013391304.1"/>
</dbReference>
<protein>
    <recommendedName>
        <fullName evidence="8">U1-type domain-containing protein</fullName>
    </recommendedName>
</protein>
<proteinExistence type="predicted"/>
<evidence type="ECO:0008006" key="8">
    <source>
        <dbReference type="Google" id="ProtNLM"/>
    </source>
</evidence>
<dbReference type="GeneID" id="25273073"/>
<evidence type="ECO:0000313" key="7">
    <source>
        <dbReference type="Proteomes" id="UP000018050"/>
    </source>
</evidence>
<keyword evidence="3" id="KW-0862">Zinc</keyword>
<keyword evidence="1" id="KW-0479">Metal-binding</keyword>
<feature type="region of interest" description="Disordered" evidence="5">
    <location>
        <begin position="1"/>
        <end position="20"/>
    </location>
</feature>
<dbReference type="AlphaFoldDB" id="U6GVC7"/>
<dbReference type="VEuPathDB" id="ToxoDB:EAH_00050030"/>